<organism evidence="2 3">
    <name type="scientific">Pristionchus mayeri</name>
    <dbReference type="NCBI Taxonomy" id="1317129"/>
    <lineage>
        <taxon>Eukaryota</taxon>
        <taxon>Metazoa</taxon>
        <taxon>Ecdysozoa</taxon>
        <taxon>Nematoda</taxon>
        <taxon>Chromadorea</taxon>
        <taxon>Rhabditida</taxon>
        <taxon>Rhabditina</taxon>
        <taxon>Diplogasteromorpha</taxon>
        <taxon>Diplogasteroidea</taxon>
        <taxon>Neodiplogasteridae</taxon>
        <taxon>Pristionchus</taxon>
    </lineage>
</organism>
<feature type="compositionally biased region" description="Low complexity" evidence="1">
    <location>
        <begin position="54"/>
        <end position="67"/>
    </location>
</feature>
<protein>
    <submittedName>
        <fullName evidence="2">Uncharacterized protein</fullName>
    </submittedName>
</protein>
<gene>
    <name evidence="2" type="ORF">PMAYCL1PPCAC_18459</name>
</gene>
<feature type="region of interest" description="Disordered" evidence="1">
    <location>
        <begin position="30"/>
        <end position="85"/>
    </location>
</feature>
<name>A0AAN5CPY0_9BILA</name>
<dbReference type="AlphaFoldDB" id="A0AAN5CPY0"/>
<keyword evidence="3" id="KW-1185">Reference proteome</keyword>
<reference evidence="3" key="1">
    <citation type="submission" date="2022-10" db="EMBL/GenBank/DDBJ databases">
        <title>Genome assembly of Pristionchus species.</title>
        <authorList>
            <person name="Yoshida K."/>
            <person name="Sommer R.J."/>
        </authorList>
    </citation>
    <scope>NUCLEOTIDE SEQUENCE [LARGE SCALE GENOMIC DNA]</scope>
    <source>
        <strain evidence="3">RS5460</strain>
    </source>
</reference>
<evidence type="ECO:0000313" key="3">
    <source>
        <dbReference type="Proteomes" id="UP001328107"/>
    </source>
</evidence>
<accession>A0AAN5CPY0</accession>
<proteinExistence type="predicted"/>
<sequence>SLHQSTVSLIVLPLLKNVWISSARLPAAGLPSATRISTGRRSSTKRHVRPSATPSRSGRRLPSSSPRGGRRSQMLSMGSHLLLLL</sequence>
<comment type="caution">
    <text evidence="2">The sequence shown here is derived from an EMBL/GenBank/DDBJ whole genome shotgun (WGS) entry which is preliminary data.</text>
</comment>
<dbReference type="EMBL" id="BTRK01000004">
    <property type="protein sequence ID" value="GMR48264.1"/>
    <property type="molecule type" value="Genomic_DNA"/>
</dbReference>
<dbReference type="Proteomes" id="UP001328107">
    <property type="component" value="Unassembled WGS sequence"/>
</dbReference>
<feature type="non-terminal residue" evidence="2">
    <location>
        <position position="1"/>
    </location>
</feature>
<evidence type="ECO:0000313" key="2">
    <source>
        <dbReference type="EMBL" id="GMR48264.1"/>
    </source>
</evidence>
<evidence type="ECO:0000256" key="1">
    <source>
        <dbReference type="SAM" id="MobiDB-lite"/>
    </source>
</evidence>